<proteinExistence type="predicted"/>
<sequence>MNKVGSGSGFVPCPSQPTNPSPEQSRSFWPPTLAATLPYWYLLGQLAASLLQSLFQLDVIMLSFSNSDPAGRADLGSHPTLGEAFEAQRLDFFVFKFLESLKLLRLSFLAYTGGQPNHGTVPYLLMAIAMQDQQRQLFLSSRDRNPPSDAAVFIENHVALPGQPRPVFSERGGGFISLDEASRQREESVAMWKEVDDEKERLFDLMHKVQQKLFKEQVSEDVTDLRKCSWREVMGQVQRTAQRWKTRPSKQGKTMVFIDKLGQHSSALSSWIGLLPAGDYGSSICGVFKLAIGAAGHYGKVEEAIFEALSEVPIIMESAGRYVDMYWRMRDQYLEQRTFELFRAILQLLRHIMQFFADGKPKKVFEGMLKQEGYKAELLSSLDEIRKRAQAVNNEAQQCQARMVFKISDKLDENNEQAHMIFQMLNDLLLTHPRFRSESLEAPRIQSSASHLNVTGYDWVNADHMAPSDQGDEPEAQTPPRNASSPFIQQDKSTGTTKANSENMRKQLLEYLKYDSEASSRDISTFLRLGYQLNESEKARAAAMIRNDQFRRFMGETQLSTSLLVNGREDLSVSNGISPLSLVVAELANKSKERGSSLGPVFVIDYFCTAHQPSPLPGSLTNQNSAAGIMTSLIGQLLNQLIDRGIDVDLSFLTKKKWRKIDEADPEVLCSVFKKLTRQTPPGSVIFCMIDEISLYETQMLEYQTNLVMEKLVRLANHQQEGHQIFKLLVTCQDRALGVSRYFSGRVLDLPEEIETDDTAEWALSTS</sequence>
<gene>
    <name evidence="1" type="ORF">NM208_g919</name>
</gene>
<dbReference type="Proteomes" id="UP001148629">
    <property type="component" value="Unassembled WGS sequence"/>
</dbReference>
<evidence type="ECO:0000313" key="2">
    <source>
        <dbReference type="Proteomes" id="UP001148629"/>
    </source>
</evidence>
<organism evidence="1 2">
    <name type="scientific">Fusarium decemcellulare</name>
    <dbReference type="NCBI Taxonomy" id="57161"/>
    <lineage>
        <taxon>Eukaryota</taxon>
        <taxon>Fungi</taxon>
        <taxon>Dikarya</taxon>
        <taxon>Ascomycota</taxon>
        <taxon>Pezizomycotina</taxon>
        <taxon>Sordariomycetes</taxon>
        <taxon>Hypocreomycetidae</taxon>
        <taxon>Hypocreales</taxon>
        <taxon>Nectriaceae</taxon>
        <taxon>Fusarium</taxon>
        <taxon>Fusarium decemcellulare species complex</taxon>
    </lineage>
</organism>
<dbReference type="EMBL" id="JANRMS010000043">
    <property type="protein sequence ID" value="KAJ3548623.1"/>
    <property type="molecule type" value="Genomic_DNA"/>
</dbReference>
<evidence type="ECO:0000313" key="1">
    <source>
        <dbReference type="EMBL" id="KAJ3548623.1"/>
    </source>
</evidence>
<accession>A0ACC1SY63</accession>
<reference evidence="1" key="1">
    <citation type="submission" date="2022-08" db="EMBL/GenBank/DDBJ databases">
        <title>Genome Sequence of Fusarium decemcellulare.</title>
        <authorList>
            <person name="Buettner E."/>
        </authorList>
    </citation>
    <scope>NUCLEOTIDE SEQUENCE</scope>
    <source>
        <strain evidence="1">Babe19</strain>
    </source>
</reference>
<name>A0ACC1SY63_9HYPO</name>
<keyword evidence="2" id="KW-1185">Reference proteome</keyword>
<comment type="caution">
    <text evidence="1">The sequence shown here is derived from an EMBL/GenBank/DDBJ whole genome shotgun (WGS) entry which is preliminary data.</text>
</comment>
<protein>
    <submittedName>
        <fullName evidence="1">Uncharacterized protein</fullName>
    </submittedName>
</protein>